<dbReference type="CTD" id="79568"/>
<dbReference type="GO" id="GO:0006508">
    <property type="term" value="P:proteolysis"/>
    <property type="evidence" value="ECO:0007669"/>
    <property type="project" value="UniProtKB-KW"/>
</dbReference>
<sequence length="247" mass="28302">MMALPILRCSCNVSRPPSLLCLLFKSNALVQNRIHVTRTIPLASVVSTVRKYSSDRGGEKQNQKVVVVGIPNPFIWFRTRIYYFLIRTYFDKEFNIEDFSEGAKQAFSHVSNLLSRCQFEALEGLVAKDLVGKLQEKWDVLPASHKRALSADPDDIMYTTPGDVGIYYDDDGRKFVSILMRYWYLTSAKLPEETMEGARIFQVSIGGEGETETKRLLTANYEFQREFTKGVVPDWIITRIEHSKLLD</sequence>
<dbReference type="RefSeq" id="XP_012692688.2">
    <property type="nucleotide sequence ID" value="XM_012837234.3"/>
</dbReference>
<dbReference type="OrthoDB" id="7249367at2759"/>
<proteinExistence type="predicted"/>
<accession>A0A6P3W924</accession>
<dbReference type="Proteomes" id="UP000515152">
    <property type="component" value="Chromosome 2"/>
</dbReference>
<dbReference type="KEGG" id="char:105908676"/>
<dbReference type="GO" id="GO:0043022">
    <property type="term" value="F:ribosome binding"/>
    <property type="evidence" value="ECO:0007669"/>
    <property type="project" value="TreeGrafter"/>
</dbReference>
<dbReference type="PANTHER" id="PTHR13333:SF6">
    <property type="entry name" value="M-AAA PROTEASE-INTERACTING PROTEIN 1, MITOCHONDRIAL"/>
    <property type="match status" value="1"/>
</dbReference>
<gene>
    <name evidence="2" type="primary">maip1</name>
</gene>
<protein>
    <submittedName>
        <fullName evidence="2">M-AAA protease-interacting protein 1, mitochondrial</fullName>
    </submittedName>
</protein>
<evidence type="ECO:0000313" key="2">
    <source>
        <dbReference type="RefSeq" id="XP_012692688.2"/>
    </source>
</evidence>
<organism evidence="1 2">
    <name type="scientific">Clupea harengus</name>
    <name type="common">Atlantic herring</name>
    <dbReference type="NCBI Taxonomy" id="7950"/>
    <lineage>
        <taxon>Eukaryota</taxon>
        <taxon>Metazoa</taxon>
        <taxon>Chordata</taxon>
        <taxon>Craniata</taxon>
        <taxon>Vertebrata</taxon>
        <taxon>Euteleostomi</taxon>
        <taxon>Actinopterygii</taxon>
        <taxon>Neopterygii</taxon>
        <taxon>Teleostei</taxon>
        <taxon>Clupei</taxon>
        <taxon>Clupeiformes</taxon>
        <taxon>Clupeoidei</taxon>
        <taxon>Clupeidae</taxon>
        <taxon>Clupea</taxon>
    </lineage>
</organism>
<reference evidence="2" key="1">
    <citation type="submission" date="2025-08" db="UniProtKB">
        <authorList>
            <consortium name="RefSeq"/>
        </authorList>
    </citation>
    <scope>IDENTIFICATION</scope>
</reference>
<dbReference type="GeneID" id="105908676"/>
<name>A0A6P3W924_CLUHA</name>
<dbReference type="PANTHER" id="PTHR13333">
    <property type="entry name" value="M-AAA PROTEASE-INTERACTING PROTEIN 1, MITOCHONDRIAL"/>
    <property type="match status" value="1"/>
</dbReference>
<dbReference type="GO" id="GO:0005743">
    <property type="term" value="C:mitochondrial inner membrane"/>
    <property type="evidence" value="ECO:0007669"/>
    <property type="project" value="TreeGrafter"/>
</dbReference>
<dbReference type="AlphaFoldDB" id="A0A6P3W924"/>
<keyword evidence="2" id="KW-0645">Protease</keyword>
<keyword evidence="1" id="KW-1185">Reference proteome</keyword>
<dbReference type="GO" id="GO:0032979">
    <property type="term" value="P:protein insertion into mitochondrial inner membrane from matrix"/>
    <property type="evidence" value="ECO:0007669"/>
    <property type="project" value="TreeGrafter"/>
</dbReference>
<keyword evidence="2" id="KW-0378">Hydrolase</keyword>
<evidence type="ECO:0000313" key="1">
    <source>
        <dbReference type="Proteomes" id="UP000515152"/>
    </source>
</evidence>
<dbReference type="GO" id="GO:0008233">
    <property type="term" value="F:peptidase activity"/>
    <property type="evidence" value="ECO:0007669"/>
    <property type="project" value="UniProtKB-KW"/>
</dbReference>